<name>A0A9D4L6J2_DREPO</name>
<organism evidence="1 2">
    <name type="scientific">Dreissena polymorpha</name>
    <name type="common">Zebra mussel</name>
    <name type="synonym">Mytilus polymorpha</name>
    <dbReference type="NCBI Taxonomy" id="45954"/>
    <lineage>
        <taxon>Eukaryota</taxon>
        <taxon>Metazoa</taxon>
        <taxon>Spiralia</taxon>
        <taxon>Lophotrochozoa</taxon>
        <taxon>Mollusca</taxon>
        <taxon>Bivalvia</taxon>
        <taxon>Autobranchia</taxon>
        <taxon>Heteroconchia</taxon>
        <taxon>Euheterodonta</taxon>
        <taxon>Imparidentia</taxon>
        <taxon>Neoheterodontei</taxon>
        <taxon>Myida</taxon>
        <taxon>Dreissenoidea</taxon>
        <taxon>Dreissenidae</taxon>
        <taxon>Dreissena</taxon>
    </lineage>
</organism>
<dbReference type="Proteomes" id="UP000828390">
    <property type="component" value="Unassembled WGS sequence"/>
</dbReference>
<proteinExistence type="predicted"/>
<reference evidence="1" key="1">
    <citation type="journal article" date="2019" name="bioRxiv">
        <title>The Genome of the Zebra Mussel, Dreissena polymorpha: A Resource for Invasive Species Research.</title>
        <authorList>
            <person name="McCartney M.A."/>
            <person name="Auch B."/>
            <person name="Kono T."/>
            <person name="Mallez S."/>
            <person name="Zhang Y."/>
            <person name="Obille A."/>
            <person name="Becker A."/>
            <person name="Abrahante J.E."/>
            <person name="Garbe J."/>
            <person name="Badalamenti J.P."/>
            <person name="Herman A."/>
            <person name="Mangelson H."/>
            <person name="Liachko I."/>
            <person name="Sullivan S."/>
            <person name="Sone E.D."/>
            <person name="Koren S."/>
            <person name="Silverstein K.A.T."/>
            <person name="Beckman K.B."/>
            <person name="Gohl D.M."/>
        </authorList>
    </citation>
    <scope>NUCLEOTIDE SEQUENCE</scope>
    <source>
        <strain evidence="1">Duluth1</strain>
        <tissue evidence="1">Whole animal</tissue>
    </source>
</reference>
<dbReference type="EMBL" id="JAIWYP010000003">
    <property type="protein sequence ID" value="KAH3852486.1"/>
    <property type="molecule type" value="Genomic_DNA"/>
</dbReference>
<keyword evidence="2" id="KW-1185">Reference proteome</keyword>
<evidence type="ECO:0000313" key="1">
    <source>
        <dbReference type="EMBL" id="KAH3852486.1"/>
    </source>
</evidence>
<protein>
    <submittedName>
        <fullName evidence="1">Uncharacterized protein</fullName>
    </submittedName>
</protein>
<accession>A0A9D4L6J2</accession>
<comment type="caution">
    <text evidence="1">The sequence shown here is derived from an EMBL/GenBank/DDBJ whole genome shotgun (WGS) entry which is preliminary data.</text>
</comment>
<reference evidence="1" key="2">
    <citation type="submission" date="2020-11" db="EMBL/GenBank/DDBJ databases">
        <authorList>
            <person name="McCartney M.A."/>
            <person name="Auch B."/>
            <person name="Kono T."/>
            <person name="Mallez S."/>
            <person name="Becker A."/>
            <person name="Gohl D.M."/>
            <person name="Silverstein K.A.T."/>
            <person name="Koren S."/>
            <person name="Bechman K.B."/>
            <person name="Herman A."/>
            <person name="Abrahante J.E."/>
            <person name="Garbe J."/>
        </authorList>
    </citation>
    <scope>NUCLEOTIDE SEQUENCE</scope>
    <source>
        <strain evidence="1">Duluth1</strain>
        <tissue evidence="1">Whole animal</tissue>
    </source>
</reference>
<evidence type="ECO:0000313" key="2">
    <source>
        <dbReference type="Proteomes" id="UP000828390"/>
    </source>
</evidence>
<sequence>MGMVSAKRSGGHGFDPHCGSVLIATRDTKYWFYPAPKNSCMVKVLRCSTAAMYFLGKKKKNKKKR</sequence>
<dbReference type="AlphaFoldDB" id="A0A9D4L6J2"/>
<gene>
    <name evidence="1" type="ORF">DPMN_094996</name>
</gene>